<dbReference type="EMBL" id="FOXH01000004">
    <property type="protein sequence ID" value="SFP62487.1"/>
    <property type="molecule type" value="Genomic_DNA"/>
</dbReference>
<dbReference type="STRING" id="1079859.SAMN04515674_104267"/>
<dbReference type="AlphaFoldDB" id="A0A1I5RVL9"/>
<dbReference type="Proteomes" id="UP000199306">
    <property type="component" value="Unassembled WGS sequence"/>
</dbReference>
<sequence length="214" mass="24261">MIDYGNLLKNIEDKTEGLFSFSEIPEAVEEALPHRGTPYSDVGVEGNTPPAERFEFLPKPESTYQPRYSDEDLETRAELLTKLLMTKFHLYLGLGKGGLSELVVSPEDYDKLRQHQAEGGPETPEIKEILERCEIKKKLEETQPSDTAANERILKKAVKYDLQRKMNAGKLQELSIEKMMLMMVASEFSVLVGKNYGVFSVIGKNIIRKTKSFI</sequence>
<reference evidence="1 2" key="1">
    <citation type="submission" date="2016-10" db="EMBL/GenBank/DDBJ databases">
        <authorList>
            <person name="de Groot N.N."/>
        </authorList>
    </citation>
    <scope>NUCLEOTIDE SEQUENCE [LARGE SCALE GENOMIC DNA]</scope>
    <source>
        <strain evidence="2">E92,LMG 26720,CCM 7988</strain>
    </source>
</reference>
<evidence type="ECO:0000313" key="2">
    <source>
        <dbReference type="Proteomes" id="UP000199306"/>
    </source>
</evidence>
<accession>A0A1I5RVL9</accession>
<protein>
    <submittedName>
        <fullName evidence="1">Uncharacterized protein</fullName>
    </submittedName>
</protein>
<proteinExistence type="predicted"/>
<organism evidence="1 2">
    <name type="scientific">Pseudarcicella hirudinis</name>
    <dbReference type="NCBI Taxonomy" id="1079859"/>
    <lineage>
        <taxon>Bacteria</taxon>
        <taxon>Pseudomonadati</taxon>
        <taxon>Bacteroidota</taxon>
        <taxon>Cytophagia</taxon>
        <taxon>Cytophagales</taxon>
        <taxon>Flectobacillaceae</taxon>
        <taxon>Pseudarcicella</taxon>
    </lineage>
</organism>
<keyword evidence="2" id="KW-1185">Reference proteome</keyword>
<gene>
    <name evidence="1" type="ORF">SAMN04515674_104267</name>
</gene>
<evidence type="ECO:0000313" key="1">
    <source>
        <dbReference type="EMBL" id="SFP62487.1"/>
    </source>
</evidence>
<name>A0A1I5RVL9_9BACT</name>
<dbReference type="RefSeq" id="WP_092015762.1">
    <property type="nucleotide sequence ID" value="NZ_FOXH01000004.1"/>
</dbReference>